<keyword evidence="5" id="KW-1185">Reference proteome</keyword>
<feature type="compositionally biased region" description="Basic residues" evidence="1">
    <location>
        <begin position="123"/>
        <end position="132"/>
    </location>
</feature>
<name>A0A4R2HNC6_9ACTN</name>
<evidence type="ECO:0000313" key="5">
    <source>
        <dbReference type="Proteomes" id="UP000294508"/>
    </source>
</evidence>
<gene>
    <name evidence="4" type="ORF">EV652_104143</name>
</gene>
<dbReference type="RefSeq" id="WP_242001726.1">
    <property type="nucleotide sequence ID" value="NZ_SLWN01000004.1"/>
</dbReference>
<protein>
    <recommendedName>
        <fullName evidence="3">Rhamnogalacturonan I lyase beta-sheet domain-containing protein</fullName>
    </recommendedName>
</protein>
<dbReference type="InterPro" id="IPR013783">
    <property type="entry name" value="Ig-like_fold"/>
</dbReference>
<feature type="region of interest" description="Disordered" evidence="1">
    <location>
        <begin position="102"/>
        <end position="132"/>
    </location>
</feature>
<dbReference type="GO" id="GO:0005975">
    <property type="term" value="P:carbohydrate metabolic process"/>
    <property type="evidence" value="ECO:0007669"/>
    <property type="project" value="UniProtKB-ARBA"/>
</dbReference>
<comment type="caution">
    <text evidence="4">The sequence shown here is derived from an EMBL/GenBank/DDBJ whole genome shotgun (WGS) entry which is preliminary data.</text>
</comment>
<dbReference type="Pfam" id="PF18370">
    <property type="entry name" value="RGI_lyase"/>
    <property type="match status" value="1"/>
</dbReference>
<accession>A0A4R2HNC6</accession>
<feature type="chain" id="PRO_5020588065" description="Rhamnogalacturonan I lyase beta-sheet domain-containing protein" evidence="2">
    <location>
        <begin position="29"/>
        <end position="132"/>
    </location>
</feature>
<sequence>MKRLNPLVATAVAITTVTAGLTAVHAQATPAAEPTSDPATALNNIVPTDTANLDRGLVSLRTAKGNFLSWRLLHDDPAGIEYAVYRDATRIATTKVTNYLDPGAPANALQRSPAGRRYGNHGSRWRGVHPGD</sequence>
<evidence type="ECO:0000256" key="2">
    <source>
        <dbReference type="SAM" id="SignalP"/>
    </source>
</evidence>
<dbReference type="AlphaFoldDB" id="A0A4R2HNC6"/>
<proteinExistence type="predicted"/>
<feature type="signal peptide" evidence="2">
    <location>
        <begin position="1"/>
        <end position="28"/>
    </location>
</feature>
<organism evidence="4 5">
    <name type="scientific">Kribbella steppae</name>
    <dbReference type="NCBI Taxonomy" id="2512223"/>
    <lineage>
        <taxon>Bacteria</taxon>
        <taxon>Bacillati</taxon>
        <taxon>Actinomycetota</taxon>
        <taxon>Actinomycetes</taxon>
        <taxon>Propionibacteriales</taxon>
        <taxon>Kribbellaceae</taxon>
        <taxon>Kribbella</taxon>
    </lineage>
</organism>
<dbReference type="EMBL" id="SLWN01000004">
    <property type="protein sequence ID" value="TCO32537.1"/>
    <property type="molecule type" value="Genomic_DNA"/>
</dbReference>
<dbReference type="Gene3D" id="2.60.40.10">
    <property type="entry name" value="Immunoglobulins"/>
    <property type="match status" value="1"/>
</dbReference>
<feature type="domain" description="Rhamnogalacturonan I lyase beta-sheet" evidence="3">
    <location>
        <begin position="51"/>
        <end position="107"/>
    </location>
</feature>
<evidence type="ECO:0000256" key="1">
    <source>
        <dbReference type="SAM" id="MobiDB-lite"/>
    </source>
</evidence>
<dbReference type="InterPro" id="IPR041624">
    <property type="entry name" value="RGI_lyase"/>
</dbReference>
<dbReference type="Proteomes" id="UP000294508">
    <property type="component" value="Unassembled WGS sequence"/>
</dbReference>
<evidence type="ECO:0000259" key="3">
    <source>
        <dbReference type="Pfam" id="PF18370"/>
    </source>
</evidence>
<evidence type="ECO:0000313" key="4">
    <source>
        <dbReference type="EMBL" id="TCO32537.1"/>
    </source>
</evidence>
<keyword evidence="2" id="KW-0732">Signal</keyword>
<reference evidence="4 5" key="1">
    <citation type="journal article" date="2015" name="Stand. Genomic Sci.">
        <title>Genomic Encyclopedia of Bacterial and Archaeal Type Strains, Phase III: the genomes of soil and plant-associated and newly described type strains.</title>
        <authorList>
            <person name="Whitman W.B."/>
            <person name="Woyke T."/>
            <person name="Klenk H.P."/>
            <person name="Zhou Y."/>
            <person name="Lilburn T.G."/>
            <person name="Beck B.J."/>
            <person name="De Vos P."/>
            <person name="Vandamme P."/>
            <person name="Eisen J.A."/>
            <person name="Garrity G."/>
            <person name="Hugenholtz P."/>
            <person name="Kyrpides N.C."/>
        </authorList>
    </citation>
    <scope>NUCLEOTIDE SEQUENCE [LARGE SCALE GENOMIC DNA]</scope>
    <source>
        <strain evidence="4 5">VKM Ac-2572</strain>
    </source>
</reference>